<evidence type="ECO:0000256" key="3">
    <source>
        <dbReference type="SAM" id="MobiDB-lite"/>
    </source>
</evidence>
<dbReference type="GO" id="GO:0003682">
    <property type="term" value="F:chromatin binding"/>
    <property type="evidence" value="ECO:0007669"/>
    <property type="project" value="TreeGrafter"/>
</dbReference>
<feature type="compositionally biased region" description="Basic and acidic residues" evidence="3">
    <location>
        <begin position="203"/>
        <end position="217"/>
    </location>
</feature>
<protein>
    <submittedName>
        <fullName evidence="4">Lethal(3)malignant brain tumor-like protein 3</fullName>
    </submittedName>
</protein>
<dbReference type="Pfam" id="PF02820">
    <property type="entry name" value="MBT"/>
    <property type="match status" value="1"/>
</dbReference>
<dbReference type="InterPro" id="IPR004092">
    <property type="entry name" value="Mbt"/>
</dbReference>
<keyword evidence="1" id="KW-0677">Repeat</keyword>
<feature type="compositionally biased region" description="Polar residues" evidence="3">
    <location>
        <begin position="218"/>
        <end position="227"/>
    </location>
</feature>
<dbReference type="InterPro" id="IPR050548">
    <property type="entry name" value="PcG_chromatin_remod_factors"/>
</dbReference>
<proteinExistence type="predicted"/>
<evidence type="ECO:0000313" key="5">
    <source>
        <dbReference type="Proteomes" id="UP001054945"/>
    </source>
</evidence>
<dbReference type="Proteomes" id="UP001054945">
    <property type="component" value="Unassembled WGS sequence"/>
</dbReference>
<gene>
    <name evidence="4" type="primary">L3mbtl3</name>
    <name evidence="4" type="ORF">CEXT_453441</name>
</gene>
<dbReference type="Gene3D" id="2.30.30.140">
    <property type="match status" value="2"/>
</dbReference>
<dbReference type="GO" id="GO:0045892">
    <property type="term" value="P:negative regulation of DNA-templated transcription"/>
    <property type="evidence" value="ECO:0007669"/>
    <property type="project" value="TreeGrafter"/>
</dbReference>
<dbReference type="AlphaFoldDB" id="A0AAV4WFU1"/>
<feature type="region of interest" description="Disordered" evidence="3">
    <location>
        <begin position="203"/>
        <end position="258"/>
    </location>
</feature>
<dbReference type="PROSITE" id="PS51079">
    <property type="entry name" value="MBT"/>
    <property type="match status" value="1"/>
</dbReference>
<comment type="caution">
    <text evidence="4">The sequence shown here is derived from an EMBL/GenBank/DDBJ whole genome shotgun (WGS) entry which is preliminary data.</text>
</comment>
<feature type="repeat" description="MBT" evidence="2">
    <location>
        <begin position="354"/>
        <end position="444"/>
    </location>
</feature>
<organism evidence="4 5">
    <name type="scientific">Caerostris extrusa</name>
    <name type="common">Bark spider</name>
    <name type="synonym">Caerostris bankana</name>
    <dbReference type="NCBI Taxonomy" id="172846"/>
    <lineage>
        <taxon>Eukaryota</taxon>
        <taxon>Metazoa</taxon>
        <taxon>Ecdysozoa</taxon>
        <taxon>Arthropoda</taxon>
        <taxon>Chelicerata</taxon>
        <taxon>Arachnida</taxon>
        <taxon>Araneae</taxon>
        <taxon>Araneomorphae</taxon>
        <taxon>Entelegynae</taxon>
        <taxon>Araneoidea</taxon>
        <taxon>Araneidae</taxon>
        <taxon>Caerostris</taxon>
    </lineage>
</organism>
<dbReference type="GO" id="GO:0005634">
    <property type="term" value="C:nucleus"/>
    <property type="evidence" value="ECO:0007669"/>
    <property type="project" value="InterPro"/>
</dbReference>
<name>A0AAV4WFU1_CAEEX</name>
<evidence type="ECO:0000256" key="1">
    <source>
        <dbReference type="ARBA" id="ARBA00022737"/>
    </source>
</evidence>
<feature type="compositionally biased region" description="Basic and acidic residues" evidence="3">
    <location>
        <begin position="228"/>
        <end position="239"/>
    </location>
</feature>
<dbReference type="GO" id="GO:0042393">
    <property type="term" value="F:histone binding"/>
    <property type="evidence" value="ECO:0007669"/>
    <property type="project" value="TreeGrafter"/>
</dbReference>
<reference evidence="4 5" key="1">
    <citation type="submission" date="2021-06" db="EMBL/GenBank/DDBJ databases">
        <title>Caerostris extrusa draft genome.</title>
        <authorList>
            <person name="Kono N."/>
            <person name="Arakawa K."/>
        </authorList>
    </citation>
    <scope>NUCLEOTIDE SEQUENCE [LARGE SCALE GENOMIC DNA]</scope>
</reference>
<dbReference type="EMBL" id="BPLR01016062">
    <property type="protein sequence ID" value="GIY80930.1"/>
    <property type="molecule type" value="Genomic_DNA"/>
</dbReference>
<dbReference type="SUPFAM" id="SSF63748">
    <property type="entry name" value="Tudor/PWWP/MBT"/>
    <property type="match status" value="1"/>
</dbReference>
<sequence length="444" mass="48612">MTRVSTNISSINPVLSAKPRQAPHITPLLPGSILASKGQLVIASANSPMIGSSASVITTMSSISLSSSIVTVTPVIMTSTAPLVTLSGNPAVALNPVSQGQVLSSIIQSNVKPCLSANNKTMLSTTYLKPVNIAAGPASFPVAVQPAAIAPAAITLSTAPLPSQQQSQPAIPQQMSTTIPLQPAKEFRLNEFATLELISDDVPDAHNKDKKTVRDENTITSESNSVESRQKPIKSREMYQDENNTEKTSQNNAEEGSESRKDHLYVCGTCGCFGLKTEYICDGRFCSPRCQTSFNEKKNAMLRRGAAKDKTKRKKQKIESVEENGIKNDAKNCEMDCDDLIIDLKEPGEAKKNFCWEEYLKKEGAIAAPTKLFKDFQTYPSNGNGFVKDMKLEGIDPKHPSLFLCFEYIFPVGWCERTNHQLQPPKGFTVQEFDWNDYLKKIQS</sequence>
<dbReference type="PANTHER" id="PTHR12247">
    <property type="entry name" value="POLYCOMB GROUP PROTEIN"/>
    <property type="match status" value="1"/>
</dbReference>
<accession>A0AAV4WFU1</accession>
<evidence type="ECO:0000256" key="2">
    <source>
        <dbReference type="PROSITE-ProRule" id="PRU00459"/>
    </source>
</evidence>
<evidence type="ECO:0000313" key="4">
    <source>
        <dbReference type="EMBL" id="GIY80930.1"/>
    </source>
</evidence>
<dbReference type="SMART" id="SM00561">
    <property type="entry name" value="MBT"/>
    <property type="match status" value="1"/>
</dbReference>
<keyword evidence="5" id="KW-1185">Reference proteome</keyword>
<dbReference type="PANTHER" id="PTHR12247:SF131">
    <property type="entry name" value="LD05287P"/>
    <property type="match status" value="1"/>
</dbReference>